<name>A0AC61QMT4_9BACT</name>
<protein>
    <submittedName>
        <fullName evidence="1">23S rRNA (Pseudouridine(1915)-N(3))-methyltransferase RlmH</fullName>
    </submittedName>
</protein>
<comment type="caution">
    <text evidence="1">The sequence shown here is derived from an EMBL/GenBank/DDBJ whole genome shotgun (WGS) entry which is preliminary data.</text>
</comment>
<evidence type="ECO:0000313" key="2">
    <source>
        <dbReference type="Proteomes" id="UP000294588"/>
    </source>
</evidence>
<evidence type="ECO:0000313" key="1">
    <source>
        <dbReference type="EMBL" id="TDF74184.1"/>
    </source>
</evidence>
<organism evidence="1 2">
    <name type="scientific">Candidatus Syntrophosphaera thermopropionivorans</name>
    <dbReference type="NCBI Taxonomy" id="2593015"/>
    <lineage>
        <taxon>Bacteria</taxon>
        <taxon>Pseudomonadati</taxon>
        <taxon>Candidatus Cloacimonadota</taxon>
        <taxon>Candidatus Cloacimonadia</taxon>
        <taxon>Candidatus Cloacimonadales</taxon>
        <taxon>Candidatus Cloacimonadaceae</taxon>
        <taxon>Candidatus Syntrophosphaera</taxon>
    </lineage>
</organism>
<proteinExistence type="predicted"/>
<reference evidence="1" key="1">
    <citation type="submission" date="2019-03" db="EMBL/GenBank/DDBJ databases">
        <title>Candidatus Syntrophosphaera thermopropionivorans: a novel player in syntrophic propionate oxidation during anaerobic digestion.</title>
        <authorList>
            <person name="Dyksma S."/>
        </authorList>
    </citation>
    <scope>NUCLEOTIDE SEQUENCE</scope>
    <source>
        <strain evidence="1">W5</strain>
    </source>
</reference>
<gene>
    <name evidence="1" type="ORF">E0946_01800</name>
</gene>
<sequence length="154" mass="17930">MKIKILQIGKTKEKWIQQGIQMYITRLEPYLKIEVEEIPSVSILNADSQDMVKAKEASKCLKRINSDDYVILLDEQGEEQTSLEFANFLANLSENKKIVFIIGGTYGTHQSIKEISNYSLKLSAMTFTHEMVRLILLEQLYRAEMINHNRPYHY</sequence>
<dbReference type="Proteomes" id="UP000294588">
    <property type="component" value="Unassembled WGS sequence"/>
</dbReference>
<accession>A0AC61QMT4</accession>
<keyword evidence="2" id="KW-1185">Reference proteome</keyword>
<dbReference type="EMBL" id="SMOG01000002">
    <property type="protein sequence ID" value="TDF74184.1"/>
    <property type="molecule type" value="Genomic_DNA"/>
</dbReference>